<keyword evidence="3" id="KW-1185">Reference proteome</keyword>
<dbReference type="EMBL" id="CM000126">
    <property type="protein sequence ID" value="EAY75185.1"/>
    <property type="molecule type" value="Genomic_DNA"/>
</dbReference>
<sequence>MDGPGATASAVGQITASWWNWPDLLHSEGLGGRAASEHRDSGVVEATMWVCGRVSMGFPSQDRTSAGVGGGKGRASAVDAVVVLTGAQQCWKTRRASMALGKTMAPSSAGAAVECGGGGGWGRPRLQPQSMGKTTAPAAGDDLGGQRWSARWRRWRRKGLSSAPAAEERQMGKK</sequence>
<dbReference type="HOGENOM" id="CLU_1818784_0_0_1"/>
<dbReference type="Gramene" id="BGIOSGA004113-TA">
    <property type="protein sequence ID" value="BGIOSGA004113-PA"/>
    <property type="gene ID" value="BGIOSGA004113"/>
</dbReference>
<accession>A2WT89</accession>
<reference evidence="2 3" key="1">
    <citation type="journal article" date="2005" name="PLoS Biol.">
        <title>The genomes of Oryza sativa: a history of duplications.</title>
        <authorList>
            <person name="Yu J."/>
            <person name="Wang J."/>
            <person name="Lin W."/>
            <person name="Li S."/>
            <person name="Li H."/>
            <person name="Zhou J."/>
            <person name="Ni P."/>
            <person name="Dong W."/>
            <person name="Hu S."/>
            <person name="Zeng C."/>
            <person name="Zhang J."/>
            <person name="Zhang Y."/>
            <person name="Li R."/>
            <person name="Xu Z."/>
            <person name="Li S."/>
            <person name="Li X."/>
            <person name="Zheng H."/>
            <person name="Cong L."/>
            <person name="Lin L."/>
            <person name="Yin J."/>
            <person name="Geng J."/>
            <person name="Li G."/>
            <person name="Shi J."/>
            <person name="Liu J."/>
            <person name="Lv H."/>
            <person name="Li J."/>
            <person name="Wang J."/>
            <person name="Deng Y."/>
            <person name="Ran L."/>
            <person name="Shi X."/>
            <person name="Wang X."/>
            <person name="Wu Q."/>
            <person name="Li C."/>
            <person name="Ren X."/>
            <person name="Wang J."/>
            <person name="Wang X."/>
            <person name="Li D."/>
            <person name="Liu D."/>
            <person name="Zhang X."/>
            <person name="Ji Z."/>
            <person name="Zhao W."/>
            <person name="Sun Y."/>
            <person name="Zhang Z."/>
            <person name="Bao J."/>
            <person name="Han Y."/>
            <person name="Dong L."/>
            <person name="Ji J."/>
            <person name="Chen P."/>
            <person name="Wu S."/>
            <person name="Liu J."/>
            <person name="Xiao Y."/>
            <person name="Bu D."/>
            <person name="Tan J."/>
            <person name="Yang L."/>
            <person name="Ye C."/>
            <person name="Zhang J."/>
            <person name="Xu J."/>
            <person name="Zhou Y."/>
            <person name="Yu Y."/>
            <person name="Zhang B."/>
            <person name="Zhuang S."/>
            <person name="Wei H."/>
            <person name="Liu B."/>
            <person name="Lei M."/>
            <person name="Yu H."/>
            <person name="Li Y."/>
            <person name="Xu H."/>
            <person name="Wei S."/>
            <person name="He X."/>
            <person name="Fang L."/>
            <person name="Zhang Z."/>
            <person name="Zhang Y."/>
            <person name="Huang X."/>
            <person name="Su Z."/>
            <person name="Tong W."/>
            <person name="Li J."/>
            <person name="Tong Z."/>
            <person name="Li S."/>
            <person name="Ye J."/>
            <person name="Wang L."/>
            <person name="Fang L."/>
            <person name="Lei T."/>
            <person name="Chen C."/>
            <person name="Chen H."/>
            <person name="Xu Z."/>
            <person name="Li H."/>
            <person name="Huang H."/>
            <person name="Zhang F."/>
            <person name="Xu H."/>
            <person name="Li N."/>
            <person name="Zhao C."/>
            <person name="Li S."/>
            <person name="Dong L."/>
            <person name="Huang Y."/>
            <person name="Li L."/>
            <person name="Xi Y."/>
            <person name="Qi Q."/>
            <person name="Li W."/>
            <person name="Zhang B."/>
            <person name="Hu W."/>
            <person name="Zhang Y."/>
            <person name="Tian X."/>
            <person name="Jiao Y."/>
            <person name="Liang X."/>
            <person name="Jin J."/>
            <person name="Gao L."/>
            <person name="Zheng W."/>
            <person name="Hao B."/>
            <person name="Liu S."/>
            <person name="Wang W."/>
            <person name="Yuan L."/>
            <person name="Cao M."/>
            <person name="McDermott J."/>
            <person name="Samudrala R."/>
            <person name="Wang J."/>
            <person name="Wong G.K."/>
            <person name="Yang H."/>
        </authorList>
    </citation>
    <scope>NUCLEOTIDE SEQUENCE [LARGE SCALE GENOMIC DNA]</scope>
    <source>
        <strain evidence="3">cv. 93-11</strain>
    </source>
</reference>
<protein>
    <submittedName>
        <fullName evidence="2">Uncharacterized protein</fullName>
    </submittedName>
</protein>
<feature type="region of interest" description="Disordered" evidence="1">
    <location>
        <begin position="118"/>
        <end position="174"/>
    </location>
</feature>
<evidence type="ECO:0000313" key="2">
    <source>
        <dbReference type="EMBL" id="EAY75185.1"/>
    </source>
</evidence>
<proteinExistence type="predicted"/>
<evidence type="ECO:0000313" key="3">
    <source>
        <dbReference type="Proteomes" id="UP000007015"/>
    </source>
</evidence>
<dbReference type="AlphaFoldDB" id="A2WT89"/>
<name>A2WT89_ORYSI</name>
<gene>
    <name evidence="2" type="ORF">OsI_03075</name>
</gene>
<organism evidence="2 3">
    <name type="scientific">Oryza sativa subsp. indica</name>
    <name type="common">Rice</name>
    <dbReference type="NCBI Taxonomy" id="39946"/>
    <lineage>
        <taxon>Eukaryota</taxon>
        <taxon>Viridiplantae</taxon>
        <taxon>Streptophyta</taxon>
        <taxon>Embryophyta</taxon>
        <taxon>Tracheophyta</taxon>
        <taxon>Spermatophyta</taxon>
        <taxon>Magnoliopsida</taxon>
        <taxon>Liliopsida</taxon>
        <taxon>Poales</taxon>
        <taxon>Poaceae</taxon>
        <taxon>BOP clade</taxon>
        <taxon>Oryzoideae</taxon>
        <taxon>Oryzeae</taxon>
        <taxon>Oryzinae</taxon>
        <taxon>Oryza</taxon>
        <taxon>Oryza sativa</taxon>
    </lineage>
</organism>
<dbReference type="OMA" id="QRWSARW"/>
<dbReference type="Proteomes" id="UP000007015">
    <property type="component" value="Chromosome 1"/>
</dbReference>
<feature type="compositionally biased region" description="Basic residues" evidence="1">
    <location>
        <begin position="150"/>
        <end position="159"/>
    </location>
</feature>
<evidence type="ECO:0000256" key="1">
    <source>
        <dbReference type="SAM" id="MobiDB-lite"/>
    </source>
</evidence>